<evidence type="ECO:0000256" key="2">
    <source>
        <dbReference type="SAM" id="MobiDB-lite"/>
    </source>
</evidence>
<name>A0A7I8JXL8_SPIIN</name>
<feature type="coiled-coil region" evidence="1">
    <location>
        <begin position="678"/>
        <end position="705"/>
    </location>
</feature>
<organism evidence="3 4">
    <name type="scientific">Spirodela intermedia</name>
    <name type="common">Intermediate duckweed</name>
    <dbReference type="NCBI Taxonomy" id="51605"/>
    <lineage>
        <taxon>Eukaryota</taxon>
        <taxon>Viridiplantae</taxon>
        <taxon>Streptophyta</taxon>
        <taxon>Embryophyta</taxon>
        <taxon>Tracheophyta</taxon>
        <taxon>Spermatophyta</taxon>
        <taxon>Magnoliopsida</taxon>
        <taxon>Liliopsida</taxon>
        <taxon>Araceae</taxon>
        <taxon>Lemnoideae</taxon>
        <taxon>Spirodela</taxon>
    </lineage>
</organism>
<protein>
    <submittedName>
        <fullName evidence="3">Uncharacterized protein</fullName>
    </submittedName>
</protein>
<gene>
    <name evidence="3" type="ORF">SI8410_01000868</name>
</gene>
<keyword evidence="4" id="KW-1185">Reference proteome</keyword>
<feature type="region of interest" description="Disordered" evidence="2">
    <location>
        <begin position="635"/>
        <end position="661"/>
    </location>
</feature>
<evidence type="ECO:0000313" key="4">
    <source>
        <dbReference type="Proteomes" id="UP000663760"/>
    </source>
</evidence>
<evidence type="ECO:0000256" key="1">
    <source>
        <dbReference type="SAM" id="Coils"/>
    </source>
</evidence>
<dbReference type="AlphaFoldDB" id="A0A7I8JXL8"/>
<reference evidence="3" key="1">
    <citation type="submission" date="2020-02" db="EMBL/GenBank/DDBJ databases">
        <authorList>
            <person name="Scholz U."/>
            <person name="Mascher M."/>
            <person name="Fiebig A."/>
        </authorList>
    </citation>
    <scope>NUCLEOTIDE SEQUENCE</scope>
</reference>
<feature type="coiled-coil region" evidence="1">
    <location>
        <begin position="446"/>
        <end position="617"/>
    </location>
</feature>
<accession>A0A7I8JXL8</accession>
<dbReference type="EMBL" id="LR746264">
    <property type="protein sequence ID" value="CAA7388681.1"/>
    <property type="molecule type" value="Genomic_DNA"/>
</dbReference>
<dbReference type="Proteomes" id="UP000663760">
    <property type="component" value="Chromosome 1"/>
</dbReference>
<feature type="coiled-coil region" evidence="1">
    <location>
        <begin position="160"/>
        <end position="313"/>
    </location>
</feature>
<feature type="region of interest" description="Disordered" evidence="2">
    <location>
        <begin position="1"/>
        <end position="26"/>
    </location>
</feature>
<proteinExistence type="predicted"/>
<keyword evidence="1" id="KW-0175">Coiled coil</keyword>
<sequence length="732" mass="82209">MGKQSRLKASAKEKKKQSPTMLVAERSDMEEVQIRSAAAPTQEVSVAPPAPSAEEIRQLRTLNDILARRMLEARQERNQDQSLLSDLESGAIRAALASQLSEEARRLVLVAEERGRAGGAEAARREADRERDLYIAETESSWSQAMAEADKKNTTKCEEISLLKVDLQRLAREKADVEETLRAAEEEVGAIAGNLGDARKALELAHGENVILEKKLHSLLRERDEIQKEKRSLESRVIDAEICRREDEEALERARSEYRALEKGNEVKDEALESLAQEKAFLEKKLAASQVLADDLKRRMAEAAQASADELEKVVRQGDEARQGLDLQTREMQVLVTRSWEVAREMRDVALCKCQPPEEASKKWRRDLDSSMAGDISLSDSLLAANKFMAHLNTEMSEIFKARGEELEQSHAEMKKTIAMMGAELQDLAKVNFRLNSELSSVRDGYQSLKVEDADLKVEILRLKDELSGQLKEKEMITSMYQAQIEDARREKDELSGKVDEVRRERNMMKKKKAELEDEIAGLRESMAELKSEVGDLRALSEDYAREKDDSLKLLREKTQQAEELMLELGELEKGKLAIEKELEGLLEERESQAIQVRSLGEERSSLQRSLADAEGKVKSLHKLRELVLSMLRSAAEEAPPASETREGDQSAAKSAPAEADEEVRPFALEIEALHRGLKSRRVEIEGMNQELKRHQESAAVAQQANSRWKFFSSAMAAAAALLSIAFAAKAR</sequence>
<evidence type="ECO:0000313" key="3">
    <source>
        <dbReference type="EMBL" id="CAA7388681.1"/>
    </source>
</evidence>